<dbReference type="AlphaFoldDB" id="A0A015TTN8"/>
<accession>A0A015TTN8</accession>
<reference evidence="1 2" key="1">
    <citation type="submission" date="2014-02" db="EMBL/GenBank/DDBJ databases">
        <authorList>
            <person name="Sears C."/>
            <person name="Carroll K."/>
            <person name="Sack B.R."/>
            <person name="Qadri F."/>
            <person name="Myers L.L."/>
            <person name="Chung G.-T."/>
            <person name="Escheverria P."/>
            <person name="Fraser C.M."/>
            <person name="Sadzewicz L."/>
            <person name="Shefchek K.A."/>
            <person name="Tallon L."/>
            <person name="Das S.P."/>
            <person name="Daugherty S."/>
            <person name="Mongodin E.F."/>
        </authorList>
    </citation>
    <scope>NUCLEOTIDE SEQUENCE [LARGE SCALE GENOMIC DNA]</scope>
    <source>
        <strain evidence="2">3988T(B)14</strain>
    </source>
</reference>
<evidence type="ECO:0000313" key="2">
    <source>
        <dbReference type="Proteomes" id="UP000020529"/>
    </source>
</evidence>
<dbReference type="Proteomes" id="UP000020529">
    <property type="component" value="Unassembled WGS sequence"/>
</dbReference>
<dbReference type="EMBL" id="JGCY01000326">
    <property type="protein sequence ID" value="EXY74026.1"/>
    <property type="molecule type" value="Genomic_DNA"/>
</dbReference>
<organism evidence="1 2">
    <name type="scientific">Bacteroides fragilis str. 3988T(B)14</name>
    <dbReference type="NCBI Taxonomy" id="1339315"/>
    <lineage>
        <taxon>Bacteria</taxon>
        <taxon>Pseudomonadati</taxon>
        <taxon>Bacteroidota</taxon>
        <taxon>Bacteroidia</taxon>
        <taxon>Bacteroidales</taxon>
        <taxon>Bacteroidaceae</taxon>
        <taxon>Bacteroides</taxon>
    </lineage>
</organism>
<evidence type="ECO:0000313" key="1">
    <source>
        <dbReference type="EMBL" id="EXY74026.1"/>
    </source>
</evidence>
<proteinExistence type="predicted"/>
<protein>
    <submittedName>
        <fullName evidence="1">Uncharacterized protein</fullName>
    </submittedName>
</protein>
<name>A0A015TTN8_BACFG</name>
<comment type="caution">
    <text evidence="1">The sequence shown here is derived from an EMBL/GenBank/DDBJ whole genome shotgun (WGS) entry which is preliminary data.</text>
</comment>
<sequence length="38" mass="4850">MQYIIHYFDSSYQQYIINTPYNINHAKSKQYRHTEQYY</sequence>
<gene>
    <name evidence="1" type="ORF">M124_2206</name>
</gene>